<protein>
    <submittedName>
        <fullName evidence="2">Uncharacterized protein</fullName>
    </submittedName>
</protein>
<feature type="transmembrane region" description="Helical" evidence="1">
    <location>
        <begin position="39"/>
        <end position="58"/>
    </location>
</feature>
<keyword evidence="1" id="KW-0472">Membrane</keyword>
<evidence type="ECO:0000313" key="2">
    <source>
        <dbReference type="EMBL" id="KOF74943.1"/>
    </source>
</evidence>
<dbReference type="EMBL" id="KQ422391">
    <property type="protein sequence ID" value="KOF74943.1"/>
    <property type="molecule type" value="Genomic_DNA"/>
</dbReference>
<sequence>MAVFQFLWLLSTSMTIFLTATIHPRTKFGFFDLLFASSLQFRHIFIALYCCCEFLTLFQKPFLRFSRPENEET</sequence>
<keyword evidence="1" id="KW-1133">Transmembrane helix</keyword>
<name>A0A0L8GDC0_OCTBM</name>
<keyword evidence="1" id="KW-0812">Transmembrane</keyword>
<proteinExistence type="predicted"/>
<dbReference type="AlphaFoldDB" id="A0A0L8GDC0"/>
<gene>
    <name evidence="2" type="ORF">OCBIM_22035462mg</name>
</gene>
<accession>A0A0L8GDC0</accession>
<reference evidence="2" key="1">
    <citation type="submission" date="2015-07" db="EMBL/GenBank/DDBJ databases">
        <title>MeaNS - Measles Nucleotide Surveillance Program.</title>
        <authorList>
            <person name="Tran T."/>
            <person name="Druce J."/>
        </authorList>
    </citation>
    <scope>NUCLEOTIDE SEQUENCE</scope>
    <source>
        <strain evidence="2">UCB-OBI-ISO-001</strain>
        <tissue evidence="2">Gonad</tissue>
    </source>
</reference>
<organism evidence="2">
    <name type="scientific">Octopus bimaculoides</name>
    <name type="common">California two-spotted octopus</name>
    <dbReference type="NCBI Taxonomy" id="37653"/>
    <lineage>
        <taxon>Eukaryota</taxon>
        <taxon>Metazoa</taxon>
        <taxon>Spiralia</taxon>
        <taxon>Lophotrochozoa</taxon>
        <taxon>Mollusca</taxon>
        <taxon>Cephalopoda</taxon>
        <taxon>Coleoidea</taxon>
        <taxon>Octopodiformes</taxon>
        <taxon>Octopoda</taxon>
        <taxon>Incirrata</taxon>
        <taxon>Octopodidae</taxon>
        <taxon>Octopus</taxon>
    </lineage>
</organism>
<evidence type="ECO:0000256" key="1">
    <source>
        <dbReference type="SAM" id="Phobius"/>
    </source>
</evidence>